<protein>
    <submittedName>
        <fullName evidence="1">Uncharacterized protein</fullName>
    </submittedName>
</protein>
<dbReference type="EMBL" id="CM037159">
    <property type="protein sequence ID" value="KAH7865682.1"/>
    <property type="molecule type" value="Genomic_DNA"/>
</dbReference>
<accession>A0ACB7ZI31</accession>
<keyword evidence="2" id="KW-1185">Reference proteome</keyword>
<name>A0ACB7ZI31_9ERIC</name>
<gene>
    <name evidence="1" type="ORF">Vadar_009793</name>
</gene>
<reference evidence="1 2" key="1">
    <citation type="journal article" date="2021" name="Hortic Res">
        <title>High-quality reference genome and annotation aids understanding of berry development for evergreen blueberry (Vaccinium darrowii).</title>
        <authorList>
            <person name="Yu J."/>
            <person name="Hulse-Kemp A.M."/>
            <person name="Babiker E."/>
            <person name="Staton M."/>
        </authorList>
    </citation>
    <scope>NUCLEOTIDE SEQUENCE [LARGE SCALE GENOMIC DNA]</scope>
    <source>
        <strain evidence="2">cv. NJ 8807/NJ 8810</strain>
        <tissue evidence="1">Young leaf</tissue>
    </source>
</reference>
<evidence type="ECO:0000313" key="1">
    <source>
        <dbReference type="EMBL" id="KAH7865682.1"/>
    </source>
</evidence>
<evidence type="ECO:0000313" key="2">
    <source>
        <dbReference type="Proteomes" id="UP000828048"/>
    </source>
</evidence>
<sequence length="1154" mass="125383">MYDSTVNHRSLRARKELRKNGIPDFAADPPVNFHGKNISSSVAHLLTIEESTRPHFPLSVFAVLNLQMTSGNAYAGASPDAAAAAAAAGNNHDHDVEAGWATQEGEEFTDPFDIANTKNASVESLKRWRQAALVLNASRRFRYTLDLGKEEETEQRRRMIRAHAQVIRAALLFKLAGQRAIVLGSTVAPPTPCGDYEIGLEELASMTRDHDKSALQNYGGAKGVADLLKTNLDTGLTGDDSELANRRNAFGSNTYPVKKGRTFWRFLWEAWQDLTLIILMVAAIASLALGIKTEGLKEGWYDGGSIAFAVILVIVVTATSDYRQSLQFQNLNEEKRNIHLEVVRGGRREKISIYDIVVGDVIPLKIGDQVPADGVLISGHSLSIDESSMTGESKIVRKDQKAPFLMSGCKVADGAGTMLVTGVGINTEWGLLMASISEDNGEETPLQVRLNGVATFVGIVGLSVALFVLAILLARYFSGHSKNDDGTVQFTRGKTSLGDAVDGAIKIITIAVTIVVVAVPEGLPLAVTLTLAYSMRKMMADKALVRRLSACETMGSATTICSDKTGTLTLNQMTVVEAYVGRKKITSPEDNSQFNMVVSSLIHEAIAQNTSGSVFLAKGGGDIEVSGSPTEKAILHWGIKLGMNFDAVRSESTVLQVSPFNSEKKRGGVALKKPNSEVFIHWKGAAEIVLASCAGYLDSNGSQQSIENDKTFFKEAIDDMAARSLRCVAIAYRSHEMDKVPTDEEQLSQWNVPDDDLVLLAIVGIKDPCRPGVEDAVRICTNAGVKVRMVTGDNIQTAKAIAMECGILASDTDFGEHTIIEGRAFRELSEKERELVAQKISVMGRSSPNDKLLLVQALRKGGEVVAVTGDGTNDAPALHEADIGLSMGISGTEVAKESSDIIILDDNFASVVKVVRWGRSVYANIQKFIQFQLTVNVAALVINVVAAISAGDVPLNAVQLLWVNLIMDTLGALALATEPPTDHLMKRSPVGRREPLITNIMWRNLLVQAVYQVTVLLVLNFLGKGILNLDHDNQEHANKLKNTLIFNAFVFCQIFNEFNARKPDQMNVFSGITKNRLFVGIVGATFVLQIIIIEFLGHFFSTVRLNWSLWIVSLVIGVIGWPLAMVGKLIPVPKTPFAKIFIKPYQRCIAARST</sequence>
<organism evidence="1 2">
    <name type="scientific">Vaccinium darrowii</name>
    <dbReference type="NCBI Taxonomy" id="229202"/>
    <lineage>
        <taxon>Eukaryota</taxon>
        <taxon>Viridiplantae</taxon>
        <taxon>Streptophyta</taxon>
        <taxon>Embryophyta</taxon>
        <taxon>Tracheophyta</taxon>
        <taxon>Spermatophyta</taxon>
        <taxon>Magnoliopsida</taxon>
        <taxon>eudicotyledons</taxon>
        <taxon>Gunneridae</taxon>
        <taxon>Pentapetalae</taxon>
        <taxon>asterids</taxon>
        <taxon>Ericales</taxon>
        <taxon>Ericaceae</taxon>
        <taxon>Vaccinioideae</taxon>
        <taxon>Vaccinieae</taxon>
        <taxon>Vaccinium</taxon>
    </lineage>
</organism>
<dbReference type="Proteomes" id="UP000828048">
    <property type="component" value="Chromosome 9"/>
</dbReference>
<comment type="caution">
    <text evidence="1">The sequence shown here is derived from an EMBL/GenBank/DDBJ whole genome shotgun (WGS) entry which is preliminary data.</text>
</comment>
<proteinExistence type="predicted"/>